<feature type="region of interest" description="Disordered" evidence="1">
    <location>
        <begin position="113"/>
        <end position="142"/>
    </location>
</feature>
<accession>A0A8X8WL10</accession>
<dbReference type="PANTHER" id="PTHR35697">
    <property type="entry name" value="OS08G0108300 PROTEIN"/>
    <property type="match status" value="1"/>
</dbReference>
<organism evidence="2">
    <name type="scientific">Salvia splendens</name>
    <name type="common">Scarlet sage</name>
    <dbReference type="NCBI Taxonomy" id="180675"/>
    <lineage>
        <taxon>Eukaryota</taxon>
        <taxon>Viridiplantae</taxon>
        <taxon>Streptophyta</taxon>
        <taxon>Embryophyta</taxon>
        <taxon>Tracheophyta</taxon>
        <taxon>Spermatophyta</taxon>
        <taxon>Magnoliopsida</taxon>
        <taxon>eudicotyledons</taxon>
        <taxon>Gunneridae</taxon>
        <taxon>Pentapetalae</taxon>
        <taxon>asterids</taxon>
        <taxon>lamiids</taxon>
        <taxon>Lamiales</taxon>
        <taxon>Lamiaceae</taxon>
        <taxon>Nepetoideae</taxon>
        <taxon>Mentheae</taxon>
        <taxon>Salviinae</taxon>
        <taxon>Salvia</taxon>
        <taxon>Salvia subgen. Calosphace</taxon>
        <taxon>core Calosphace</taxon>
    </lineage>
</organism>
<sequence>MVKTAANCGFDESSNADCSSNNPSARSNFSSGLIDHRRRGGAEAAADDVAALFCFIKKRKKTIVQETDNVKIEEHVRVHEDIVPGPHGTQAVVLTIDEDLHVEEEIHKTSEVVKSKGSHLSSQAPEIGESTSIFKHHHNLKE</sequence>
<reference evidence="2" key="1">
    <citation type="submission" date="2018-01" db="EMBL/GenBank/DDBJ databases">
        <authorList>
            <person name="Mao J.F."/>
        </authorList>
    </citation>
    <scope>NUCLEOTIDE SEQUENCE</scope>
    <source>
        <strain evidence="2">Huo1</strain>
        <tissue evidence="2">Leaf</tissue>
    </source>
</reference>
<comment type="caution">
    <text evidence="2">The sequence shown here is derived from an EMBL/GenBank/DDBJ whole genome shotgun (WGS) entry which is preliminary data.</text>
</comment>
<protein>
    <submittedName>
        <fullName evidence="2">Uncharacterized protein</fullName>
    </submittedName>
</protein>
<dbReference type="AlphaFoldDB" id="A0A8X8WL10"/>
<feature type="compositionally biased region" description="Polar residues" evidence="1">
    <location>
        <begin position="12"/>
        <end position="31"/>
    </location>
</feature>
<gene>
    <name evidence="2" type="ORF">SASPL_141950</name>
</gene>
<evidence type="ECO:0000256" key="1">
    <source>
        <dbReference type="SAM" id="MobiDB-lite"/>
    </source>
</evidence>
<keyword evidence="3" id="KW-1185">Reference proteome</keyword>
<evidence type="ECO:0000313" key="2">
    <source>
        <dbReference type="EMBL" id="KAG6395821.1"/>
    </source>
</evidence>
<proteinExistence type="predicted"/>
<evidence type="ECO:0000313" key="3">
    <source>
        <dbReference type="Proteomes" id="UP000298416"/>
    </source>
</evidence>
<dbReference type="PANTHER" id="PTHR35697:SF1">
    <property type="entry name" value="PROTEIN TRACHEARY ELEMENT DIFFERENTIATION-RELATED 7"/>
    <property type="match status" value="1"/>
</dbReference>
<feature type="compositionally biased region" description="Polar residues" evidence="1">
    <location>
        <begin position="118"/>
        <end position="133"/>
    </location>
</feature>
<dbReference type="InterPro" id="IPR044950">
    <property type="entry name" value="TED6/7"/>
</dbReference>
<reference evidence="2" key="2">
    <citation type="submission" date="2020-08" db="EMBL/GenBank/DDBJ databases">
        <title>Plant Genome Project.</title>
        <authorList>
            <person name="Zhang R.-G."/>
        </authorList>
    </citation>
    <scope>NUCLEOTIDE SEQUENCE</scope>
    <source>
        <strain evidence="2">Huo1</strain>
        <tissue evidence="2">Leaf</tissue>
    </source>
</reference>
<dbReference type="Proteomes" id="UP000298416">
    <property type="component" value="Unassembled WGS sequence"/>
</dbReference>
<dbReference type="GO" id="GO:0009834">
    <property type="term" value="P:plant-type secondary cell wall biogenesis"/>
    <property type="evidence" value="ECO:0007669"/>
    <property type="project" value="InterPro"/>
</dbReference>
<name>A0A8X8WL10_SALSN</name>
<feature type="region of interest" description="Disordered" evidence="1">
    <location>
        <begin position="1"/>
        <end position="32"/>
    </location>
</feature>
<dbReference type="EMBL" id="PNBA02000016">
    <property type="protein sequence ID" value="KAG6395821.1"/>
    <property type="molecule type" value="Genomic_DNA"/>
</dbReference>